<keyword evidence="3" id="KW-1185">Reference proteome</keyword>
<feature type="compositionally biased region" description="Low complexity" evidence="1">
    <location>
        <begin position="77"/>
        <end position="87"/>
    </location>
</feature>
<reference evidence="2 3" key="3">
    <citation type="journal article" date="2010" name="Sequencing">
        <title>Complete Genome Sequence of Rothia mucilaginosa DY-18: A Clinical Isolate with Dense Meshwork-Like Structures from a Persistent Apical Periodontitis Lesion.</title>
        <authorList>
            <person name="Yamane K."/>
            <person name="Nambu T."/>
            <person name="Yamanaka T."/>
            <person name="Mashimo C."/>
            <person name="Sugimori C."/>
            <person name="Leung K.-P."/>
            <person name="Fukushima H."/>
        </authorList>
    </citation>
    <scope>NUCLEOTIDE SEQUENCE [LARGE SCALE GENOMIC DNA]</scope>
    <source>
        <strain evidence="2 3">DY-18</strain>
    </source>
</reference>
<evidence type="ECO:0000256" key="1">
    <source>
        <dbReference type="SAM" id="MobiDB-lite"/>
    </source>
</evidence>
<name>D2NSW5_ROTMD</name>
<feature type="compositionally biased region" description="Basic residues" evidence="1">
    <location>
        <begin position="88"/>
        <end position="109"/>
    </location>
</feature>
<evidence type="ECO:0000313" key="2">
    <source>
        <dbReference type="EMBL" id="BAI64741.1"/>
    </source>
</evidence>
<accession>D2NSW5</accession>
<reference evidence="3" key="1">
    <citation type="submission" date="2009-07" db="EMBL/GenBank/DDBJ databases">
        <title>Complete genome sequence of Rothia mucilaginosa DJ.</title>
        <authorList>
            <person name="Yamane K."/>
            <person name="Nambu T."/>
            <person name="Mashimo C."/>
            <person name="Sugimori C."/>
            <person name="Yamanaka T."/>
            <person name="Leung K."/>
            <person name="Fukushima H."/>
        </authorList>
    </citation>
    <scope>NUCLEOTIDE SEQUENCE [LARGE SCALE GENOMIC DNA]</scope>
    <source>
        <strain evidence="3">DY-18</strain>
    </source>
</reference>
<dbReference type="AlphaFoldDB" id="D2NSW5"/>
<dbReference type="EMBL" id="AP011540">
    <property type="protein sequence ID" value="BAI64741.1"/>
    <property type="molecule type" value="Genomic_DNA"/>
</dbReference>
<feature type="region of interest" description="Disordered" evidence="1">
    <location>
        <begin position="399"/>
        <end position="442"/>
    </location>
</feature>
<feature type="compositionally biased region" description="Basic residues" evidence="1">
    <location>
        <begin position="399"/>
        <end position="408"/>
    </location>
</feature>
<gene>
    <name evidence="2" type="ordered locus">RMDY18_09090</name>
</gene>
<reference evidence="2 3" key="2">
    <citation type="journal article" date="2010" name="J Osaka Dent Univ">
        <title>Isolation and identification of Rothia mucilaginosa from persistent apical periodontitis lesions.</title>
        <authorList>
            <person name="Yamane K."/>
            <person name="Yoshida M."/>
            <person name="Fujihira T."/>
            <person name="Baba T."/>
            <person name="Tsuji N."/>
            <person name="Hayashi H."/>
            <person name="Sugimori C."/>
            <person name="Yamanaka T."/>
            <person name="Mashimo C."/>
            <person name="Nambu T."/>
            <person name="Kawai H."/>
            <person name="Fukushima H."/>
        </authorList>
    </citation>
    <scope>NUCLEOTIDE SEQUENCE [LARGE SCALE GENOMIC DNA]</scope>
    <source>
        <strain evidence="2 3">DY-18</strain>
    </source>
</reference>
<proteinExistence type="predicted"/>
<protein>
    <submittedName>
        <fullName evidence="2">Uncharacterized protein</fullName>
    </submittedName>
</protein>
<evidence type="ECO:0000313" key="3">
    <source>
        <dbReference type="Proteomes" id="UP000001883"/>
    </source>
</evidence>
<dbReference type="Proteomes" id="UP000001883">
    <property type="component" value="Chromosome"/>
</dbReference>
<sequence length="442" mass="50964">MTAWRASRRRSARLPSALIAKPPRTISSTRGLRRISLVLSAQPVRLARLVGAGTLSTSTARLRILQDRHQHTHHLAHTAQHQVQPQTHRPHRRHTRMPRAHPPHTQKRQRIIQQKQQRLTETVHLPKERVLRKLHHASQYTHRNPRQGSPALPVIVTNRDRRQPAPIQQRPNTVQLRHHTPIIQMPNHNMLSQSVLLRIGIHLSRRNIRRIRQRPVPQNRARKTTRRRSRQHARIIIPVRRAEVRLRRHPKQAPNLLIITGQLLNNLLIRQARQRRMTIRMVRNLQLAALHQRQQQVTMLPKRRVLTVDKEGEARAGTAGKLRVGAYHLRVGAVIDRPRNILALTRQASLRASPGTSFGNRVRRGRSRRSGLRCRGSRGWGTRCGARCGGGSRRACRRGRRRARRRTTGRAARWGVRRGTTGEAKTQHAEAHRAQAKCTNVL</sequence>
<dbReference type="KEGG" id="rmu:RMDY18_09090"/>
<feature type="region of interest" description="Disordered" evidence="1">
    <location>
        <begin position="76"/>
        <end position="109"/>
    </location>
</feature>
<dbReference type="HOGENOM" id="CLU_619459_0_0_11"/>
<feature type="compositionally biased region" description="Low complexity" evidence="1">
    <location>
        <begin position="409"/>
        <end position="422"/>
    </location>
</feature>
<organism evidence="2 3">
    <name type="scientific">Rothia mucilaginosa (strain DY-18)</name>
    <name type="common">Stomatococcus mucilaginosus</name>
    <dbReference type="NCBI Taxonomy" id="680646"/>
    <lineage>
        <taxon>Bacteria</taxon>
        <taxon>Bacillati</taxon>
        <taxon>Actinomycetota</taxon>
        <taxon>Actinomycetes</taxon>
        <taxon>Micrococcales</taxon>
        <taxon>Micrococcaceae</taxon>
        <taxon>Rothia</taxon>
    </lineage>
</organism>